<sequence>MTEFSNFSIQDRPAVGLQIYQFLKQSIISCEIEPGRAISEKEMAAAMNVSRQPVREAFIQLAKCGLVHVYPQRGTYVKQISIKTVLDGQLIRSSIECAIVERLARTITPTQIQELYYLIELQRHAIDGCNYRLFLEHDDAFHRQLSVADDCLLAWQTIETVKPVMDRIRYLDLQRDSSMLQVLEEHRNIVAALEQHDGQQALTLLHQHLNGFPYVIDAIRTRYADWFAD</sequence>
<name>A0ABW9G785_9GAMM</name>
<evidence type="ECO:0000256" key="3">
    <source>
        <dbReference type="ARBA" id="ARBA00023163"/>
    </source>
</evidence>
<organism evidence="5 6">
    <name type="scientific">Celerinatantimonas yamalensis</name>
    <dbReference type="NCBI Taxonomy" id="559956"/>
    <lineage>
        <taxon>Bacteria</taxon>
        <taxon>Pseudomonadati</taxon>
        <taxon>Pseudomonadota</taxon>
        <taxon>Gammaproteobacteria</taxon>
        <taxon>Celerinatantimonadaceae</taxon>
        <taxon>Celerinatantimonas</taxon>
    </lineage>
</organism>
<keyword evidence="2" id="KW-0238">DNA-binding</keyword>
<dbReference type="PROSITE" id="PS50949">
    <property type="entry name" value="HTH_GNTR"/>
    <property type="match status" value="1"/>
</dbReference>
<dbReference type="EMBL" id="JBEQCT010000004">
    <property type="protein sequence ID" value="MFM2485458.1"/>
    <property type="molecule type" value="Genomic_DNA"/>
</dbReference>
<dbReference type="Gene3D" id="1.20.120.530">
    <property type="entry name" value="GntR ligand-binding domain-like"/>
    <property type="match status" value="1"/>
</dbReference>
<dbReference type="Gene3D" id="1.10.10.10">
    <property type="entry name" value="Winged helix-like DNA-binding domain superfamily/Winged helix DNA-binding domain"/>
    <property type="match status" value="1"/>
</dbReference>
<feature type="domain" description="HTH gntR-type" evidence="4">
    <location>
        <begin position="13"/>
        <end position="80"/>
    </location>
</feature>
<dbReference type="CDD" id="cd07377">
    <property type="entry name" value="WHTH_GntR"/>
    <property type="match status" value="1"/>
</dbReference>
<evidence type="ECO:0000256" key="2">
    <source>
        <dbReference type="ARBA" id="ARBA00023125"/>
    </source>
</evidence>
<dbReference type="InterPro" id="IPR036390">
    <property type="entry name" value="WH_DNA-bd_sf"/>
</dbReference>
<keyword evidence="3" id="KW-0804">Transcription</keyword>
<dbReference type="InterPro" id="IPR036388">
    <property type="entry name" value="WH-like_DNA-bd_sf"/>
</dbReference>
<evidence type="ECO:0000259" key="4">
    <source>
        <dbReference type="PROSITE" id="PS50949"/>
    </source>
</evidence>
<comment type="caution">
    <text evidence="5">The sequence shown here is derived from an EMBL/GenBank/DDBJ whole genome shotgun (WGS) entry which is preliminary data.</text>
</comment>
<dbReference type="RefSeq" id="WP_408623693.1">
    <property type="nucleotide sequence ID" value="NZ_JBEQCT010000004.1"/>
</dbReference>
<dbReference type="InterPro" id="IPR011711">
    <property type="entry name" value="GntR_C"/>
</dbReference>
<evidence type="ECO:0000256" key="1">
    <source>
        <dbReference type="ARBA" id="ARBA00023015"/>
    </source>
</evidence>
<reference evidence="5 6" key="1">
    <citation type="journal article" date="2013" name="Int. J. Syst. Evol. Microbiol.">
        <title>Celerinatantimonas yamalensis sp. nov., a cold-adapted diazotrophic bacterium from a cold permafrost brine.</title>
        <authorList>
            <person name="Shcherbakova V."/>
            <person name="Chuvilskaya N."/>
            <person name="Rivkina E."/>
            <person name="Demidov N."/>
            <person name="Uchaeva V."/>
            <person name="Suetin S."/>
            <person name="Suzina N."/>
            <person name="Gilichinsky D."/>
        </authorList>
    </citation>
    <scope>NUCLEOTIDE SEQUENCE [LARGE SCALE GENOMIC DNA]</scope>
    <source>
        <strain evidence="5 6">C7</strain>
    </source>
</reference>
<keyword evidence="6" id="KW-1185">Reference proteome</keyword>
<proteinExistence type="predicted"/>
<dbReference type="PANTHER" id="PTHR43537">
    <property type="entry name" value="TRANSCRIPTIONAL REGULATOR, GNTR FAMILY"/>
    <property type="match status" value="1"/>
</dbReference>
<dbReference type="SUPFAM" id="SSF46785">
    <property type="entry name" value="Winged helix' DNA-binding domain"/>
    <property type="match status" value="1"/>
</dbReference>
<dbReference type="InterPro" id="IPR008920">
    <property type="entry name" value="TF_FadR/GntR_C"/>
</dbReference>
<dbReference type="Pfam" id="PF07729">
    <property type="entry name" value="FCD"/>
    <property type="match status" value="1"/>
</dbReference>
<gene>
    <name evidence="5" type="ORF">ABUE30_10365</name>
</gene>
<dbReference type="SUPFAM" id="SSF48008">
    <property type="entry name" value="GntR ligand-binding domain-like"/>
    <property type="match status" value="1"/>
</dbReference>
<dbReference type="SMART" id="SM00895">
    <property type="entry name" value="FCD"/>
    <property type="match status" value="1"/>
</dbReference>
<dbReference type="InterPro" id="IPR000524">
    <property type="entry name" value="Tscrpt_reg_HTH_GntR"/>
</dbReference>
<dbReference type="Proteomes" id="UP001629953">
    <property type="component" value="Unassembled WGS sequence"/>
</dbReference>
<protein>
    <submittedName>
        <fullName evidence="5">GntR family transcriptional regulator</fullName>
    </submittedName>
</protein>
<dbReference type="SMART" id="SM00345">
    <property type="entry name" value="HTH_GNTR"/>
    <property type="match status" value="1"/>
</dbReference>
<accession>A0ABW9G785</accession>
<keyword evidence="1" id="KW-0805">Transcription regulation</keyword>
<evidence type="ECO:0000313" key="5">
    <source>
        <dbReference type="EMBL" id="MFM2485458.1"/>
    </source>
</evidence>
<dbReference type="PANTHER" id="PTHR43537:SF6">
    <property type="entry name" value="HTH-TYPE TRANSCRIPTIONAL REPRESSOR RSPR"/>
    <property type="match status" value="1"/>
</dbReference>
<dbReference type="Pfam" id="PF00392">
    <property type="entry name" value="GntR"/>
    <property type="match status" value="1"/>
</dbReference>
<evidence type="ECO:0000313" key="6">
    <source>
        <dbReference type="Proteomes" id="UP001629953"/>
    </source>
</evidence>